<dbReference type="Gene3D" id="3.30.70.270">
    <property type="match status" value="1"/>
</dbReference>
<dbReference type="CDD" id="cd01647">
    <property type="entry name" value="RT_LTR"/>
    <property type="match status" value="1"/>
</dbReference>
<feature type="domain" description="Reverse transcriptase" evidence="1">
    <location>
        <begin position="2"/>
        <end position="159"/>
    </location>
</feature>
<evidence type="ECO:0000313" key="2">
    <source>
        <dbReference type="EMBL" id="RDX87359.1"/>
    </source>
</evidence>
<dbReference type="InterPro" id="IPR043502">
    <property type="entry name" value="DNA/RNA_pol_sf"/>
</dbReference>
<dbReference type="SUPFAM" id="SSF56672">
    <property type="entry name" value="DNA/RNA polymerases"/>
    <property type="match status" value="1"/>
</dbReference>
<name>A0A371GA07_MUCPR</name>
<accession>A0A371GA07</accession>
<dbReference type="InterPro" id="IPR053134">
    <property type="entry name" value="RNA-dir_DNA_polymerase"/>
</dbReference>
<gene>
    <name evidence="2" type="ORF">CR513_31172</name>
</gene>
<evidence type="ECO:0000259" key="1">
    <source>
        <dbReference type="Pfam" id="PF00078"/>
    </source>
</evidence>
<dbReference type="Proteomes" id="UP000257109">
    <property type="component" value="Unassembled WGS sequence"/>
</dbReference>
<dbReference type="Gene3D" id="3.10.10.10">
    <property type="entry name" value="HIV Type 1 Reverse Transcriptase, subunit A, domain 1"/>
    <property type="match status" value="1"/>
</dbReference>
<dbReference type="InterPro" id="IPR043128">
    <property type="entry name" value="Rev_trsase/Diguanyl_cyclase"/>
</dbReference>
<dbReference type="EMBL" id="QJKJ01006251">
    <property type="protein sequence ID" value="RDX87359.1"/>
    <property type="molecule type" value="Genomic_DNA"/>
</dbReference>
<dbReference type="PANTHER" id="PTHR24559:SF430">
    <property type="entry name" value="RNA-DIRECTED DNA POLYMERASE"/>
    <property type="match status" value="1"/>
</dbReference>
<dbReference type="PANTHER" id="PTHR24559">
    <property type="entry name" value="TRANSPOSON TY3-I GAG-POL POLYPROTEIN"/>
    <property type="match status" value="1"/>
</dbReference>
<dbReference type="Pfam" id="PF00078">
    <property type="entry name" value="RVT_1"/>
    <property type="match status" value="1"/>
</dbReference>
<sequence>MVRKSSGRWQMCTYYTNLNKAYLKDPYPLPNIDRLVDGASGFALLSFMDAYSGYNQIRKHPQDESKIAFITDFGTFYYKVMPFDRKNASATYQRLMGRIFKDVMGIDVEAYMDDMVVKLTTTSKHCIALQRVFQILRKHQLKLNPKKCSFGVQAGKFLGGIEANPEKCQAIIDIRSSQSVKEV</sequence>
<comment type="caution">
    <text evidence="2">The sequence shown here is derived from an EMBL/GenBank/DDBJ whole genome shotgun (WGS) entry which is preliminary data.</text>
</comment>
<proteinExistence type="predicted"/>
<feature type="non-terminal residue" evidence="2">
    <location>
        <position position="1"/>
    </location>
</feature>
<dbReference type="OrthoDB" id="542221at2759"/>
<reference evidence="2" key="1">
    <citation type="submission" date="2018-05" db="EMBL/GenBank/DDBJ databases">
        <title>Draft genome of Mucuna pruriens seed.</title>
        <authorList>
            <person name="Nnadi N.E."/>
            <person name="Vos R."/>
            <person name="Hasami M.H."/>
            <person name="Devisetty U.K."/>
            <person name="Aguiy J.C."/>
        </authorList>
    </citation>
    <scope>NUCLEOTIDE SEQUENCE [LARGE SCALE GENOMIC DNA]</scope>
    <source>
        <strain evidence="2">JCA_2017</strain>
    </source>
</reference>
<keyword evidence="3" id="KW-1185">Reference proteome</keyword>
<organism evidence="2 3">
    <name type="scientific">Mucuna pruriens</name>
    <name type="common">Velvet bean</name>
    <name type="synonym">Dolichos pruriens</name>
    <dbReference type="NCBI Taxonomy" id="157652"/>
    <lineage>
        <taxon>Eukaryota</taxon>
        <taxon>Viridiplantae</taxon>
        <taxon>Streptophyta</taxon>
        <taxon>Embryophyta</taxon>
        <taxon>Tracheophyta</taxon>
        <taxon>Spermatophyta</taxon>
        <taxon>Magnoliopsida</taxon>
        <taxon>eudicotyledons</taxon>
        <taxon>Gunneridae</taxon>
        <taxon>Pentapetalae</taxon>
        <taxon>rosids</taxon>
        <taxon>fabids</taxon>
        <taxon>Fabales</taxon>
        <taxon>Fabaceae</taxon>
        <taxon>Papilionoideae</taxon>
        <taxon>50 kb inversion clade</taxon>
        <taxon>NPAAA clade</taxon>
        <taxon>indigoferoid/millettioid clade</taxon>
        <taxon>Phaseoleae</taxon>
        <taxon>Mucuna</taxon>
    </lineage>
</organism>
<dbReference type="InterPro" id="IPR000477">
    <property type="entry name" value="RT_dom"/>
</dbReference>
<protein>
    <recommendedName>
        <fullName evidence="1">Reverse transcriptase domain-containing protein</fullName>
    </recommendedName>
</protein>
<evidence type="ECO:0000313" key="3">
    <source>
        <dbReference type="Proteomes" id="UP000257109"/>
    </source>
</evidence>
<dbReference type="AlphaFoldDB" id="A0A371GA07"/>